<dbReference type="PANTHER" id="PTHR48050">
    <property type="entry name" value="STEROL 3-BETA-GLUCOSYLTRANSFERASE"/>
    <property type="match status" value="1"/>
</dbReference>
<feature type="domain" description="Erythromycin biosynthesis protein CIII-like C-terminal" evidence="3">
    <location>
        <begin position="272"/>
        <end position="375"/>
    </location>
</feature>
<dbReference type="EMBL" id="CACVAY010000112">
    <property type="protein sequence ID" value="CAA6823272.1"/>
    <property type="molecule type" value="Genomic_DNA"/>
</dbReference>
<sequence length="401" mass="45290">MPTVQPIAFFDLPDNTRITTTLAVAEGLAQQGHPLDYYCLEDSKLLVESVGANFCCLPSFKAKINGETLQYRVLEYTLDNVATLVGQLQASPPALIIFTGKCLWAAVLAECLDIPSVCIHTNYLLPRHYFPPFAVLTAGFPSGRRFTQWQWYRRDLKLWQALQQQYHLHKIHKADLFKWQPNCINLRGDLNLVYPAREFQDNLPDFDDSYHFIGPCYGERPFDDTPVPPASIYISLGSIKTYNKNADFYRKCIEAFASAPYQVVMSVGRGLDRTTLGNIPENVSVLDYVPQLDMLKQASLFITHGGTNSVWEALLEQVPMLLFPQGGDQHLVANRIQTLNLGQWVKPDISATNLRKLAEKTMHNPNARKSLQQMSKAFHQAGGTDKAITTIRNFLQQHETA</sequence>
<dbReference type="AlphaFoldDB" id="A0A6S6TR06"/>
<accession>A0A6S6TR06</accession>
<comment type="similarity">
    <text evidence="1">Belongs to the UDP-glycosyltransferase family.</text>
</comment>
<dbReference type="NCBIfam" id="TIGR01426">
    <property type="entry name" value="MGT"/>
    <property type="match status" value="1"/>
</dbReference>
<gene>
    <name evidence="4" type="ORF">HELGO_WM6628</name>
</gene>
<evidence type="ECO:0000313" key="4">
    <source>
        <dbReference type="EMBL" id="CAA6823272.1"/>
    </source>
</evidence>
<organism evidence="4">
    <name type="scientific">uncultured Thiotrichaceae bacterium</name>
    <dbReference type="NCBI Taxonomy" id="298394"/>
    <lineage>
        <taxon>Bacteria</taxon>
        <taxon>Pseudomonadati</taxon>
        <taxon>Pseudomonadota</taxon>
        <taxon>Gammaproteobacteria</taxon>
        <taxon>Thiotrichales</taxon>
        <taxon>Thiotrichaceae</taxon>
        <taxon>environmental samples</taxon>
    </lineage>
</organism>
<evidence type="ECO:0000259" key="3">
    <source>
        <dbReference type="Pfam" id="PF06722"/>
    </source>
</evidence>
<dbReference type="Gene3D" id="3.40.50.2000">
    <property type="entry name" value="Glycogen Phosphorylase B"/>
    <property type="match status" value="2"/>
</dbReference>
<dbReference type="FunFam" id="3.40.50.2000:FF:000072">
    <property type="entry name" value="Glycosyl transferase"/>
    <property type="match status" value="1"/>
</dbReference>
<dbReference type="InterPro" id="IPR050426">
    <property type="entry name" value="Glycosyltransferase_28"/>
</dbReference>
<dbReference type="InterPro" id="IPR002213">
    <property type="entry name" value="UDP_glucos_trans"/>
</dbReference>
<evidence type="ECO:0000256" key="1">
    <source>
        <dbReference type="ARBA" id="ARBA00009995"/>
    </source>
</evidence>
<dbReference type="SUPFAM" id="SSF53756">
    <property type="entry name" value="UDP-Glycosyltransferase/glycogen phosphorylase"/>
    <property type="match status" value="1"/>
</dbReference>
<dbReference type="InterPro" id="IPR010610">
    <property type="entry name" value="EryCIII-like_C"/>
</dbReference>
<dbReference type="CDD" id="cd03784">
    <property type="entry name" value="GT1_Gtf-like"/>
    <property type="match status" value="1"/>
</dbReference>
<reference evidence="4" key="1">
    <citation type="submission" date="2020-01" db="EMBL/GenBank/DDBJ databases">
        <authorList>
            <person name="Meier V. D."/>
            <person name="Meier V D."/>
        </authorList>
    </citation>
    <scope>NUCLEOTIDE SEQUENCE</scope>
    <source>
        <strain evidence="4">HLG_WM_MAG_07</strain>
    </source>
</reference>
<name>A0A6S6TR06_9GAMM</name>
<dbReference type="GO" id="GO:0008194">
    <property type="term" value="F:UDP-glycosyltransferase activity"/>
    <property type="evidence" value="ECO:0007669"/>
    <property type="project" value="InterPro"/>
</dbReference>
<proteinExistence type="inferred from homology"/>
<dbReference type="InterPro" id="IPR006326">
    <property type="entry name" value="UDPGT_MGT-like"/>
</dbReference>
<evidence type="ECO:0000256" key="2">
    <source>
        <dbReference type="ARBA" id="ARBA00022679"/>
    </source>
</evidence>
<keyword evidence="2" id="KW-0808">Transferase</keyword>
<dbReference type="PANTHER" id="PTHR48050:SF13">
    <property type="entry name" value="STEROL 3-BETA-GLUCOSYLTRANSFERASE UGT80A2"/>
    <property type="match status" value="1"/>
</dbReference>
<dbReference type="GO" id="GO:0016758">
    <property type="term" value="F:hexosyltransferase activity"/>
    <property type="evidence" value="ECO:0007669"/>
    <property type="project" value="InterPro"/>
</dbReference>
<dbReference type="Pfam" id="PF06722">
    <property type="entry name" value="EryCIII-like_C"/>
    <property type="match status" value="1"/>
</dbReference>
<protein>
    <recommendedName>
        <fullName evidence="3">Erythromycin biosynthesis protein CIII-like C-terminal domain-containing protein</fullName>
    </recommendedName>
</protein>
<dbReference type="GO" id="GO:0017000">
    <property type="term" value="P:antibiotic biosynthetic process"/>
    <property type="evidence" value="ECO:0007669"/>
    <property type="project" value="UniProtKB-ARBA"/>
</dbReference>